<proteinExistence type="predicted"/>
<sequence length="62" mass="7361">MVRPRLPVPRSRPVCPALRARVPHPARSRPAHPVSPVRVVRIRRRPRRARPGRRIRVDRVRR</sequence>
<accession>A0ABS6CY03</accession>
<evidence type="ECO:0000313" key="2">
    <source>
        <dbReference type="Proteomes" id="UP000720508"/>
    </source>
</evidence>
<name>A0ABS6CY03_9ACTN</name>
<protein>
    <submittedName>
        <fullName evidence="1">Uncharacterized protein</fullName>
    </submittedName>
</protein>
<feature type="non-terminal residue" evidence="1">
    <location>
        <position position="62"/>
    </location>
</feature>
<organism evidence="1 2">
    <name type="scientific">Streptomyces niphimycinicus</name>
    <dbReference type="NCBI Taxonomy" id="2842201"/>
    <lineage>
        <taxon>Bacteria</taxon>
        <taxon>Bacillati</taxon>
        <taxon>Actinomycetota</taxon>
        <taxon>Actinomycetes</taxon>
        <taxon>Kitasatosporales</taxon>
        <taxon>Streptomycetaceae</taxon>
        <taxon>Streptomyces</taxon>
    </lineage>
</organism>
<dbReference type="Proteomes" id="UP000720508">
    <property type="component" value="Unassembled WGS sequence"/>
</dbReference>
<gene>
    <name evidence="1" type="ORF">KN815_49450</name>
</gene>
<dbReference type="RefSeq" id="WP_216348248.1">
    <property type="nucleotide sequence ID" value="NZ_JAHLEM010001301.1"/>
</dbReference>
<evidence type="ECO:0000313" key="1">
    <source>
        <dbReference type="EMBL" id="MBU3871788.1"/>
    </source>
</evidence>
<reference evidence="1 2" key="1">
    <citation type="submission" date="2021-06" db="EMBL/GenBank/DDBJ databases">
        <authorList>
            <person name="Pan X."/>
        </authorList>
    </citation>
    <scope>NUCLEOTIDE SEQUENCE [LARGE SCALE GENOMIC DNA]</scope>
    <source>
        <strain evidence="1 2">4503</strain>
    </source>
</reference>
<comment type="caution">
    <text evidence="1">The sequence shown here is derived from an EMBL/GenBank/DDBJ whole genome shotgun (WGS) entry which is preliminary data.</text>
</comment>
<dbReference type="EMBL" id="JAHLEM010001301">
    <property type="protein sequence ID" value="MBU3871788.1"/>
    <property type="molecule type" value="Genomic_DNA"/>
</dbReference>
<keyword evidence="2" id="KW-1185">Reference proteome</keyword>